<evidence type="ECO:0000256" key="4">
    <source>
        <dbReference type="ARBA" id="ARBA00023004"/>
    </source>
</evidence>
<dbReference type="InterPro" id="IPR035938">
    <property type="entry name" value="Hemerythrin-like_sf"/>
</dbReference>
<dbReference type="KEGG" id="psel:GM415_00205"/>
<dbReference type="PANTHER" id="PTHR37164:SF1">
    <property type="entry name" value="BACTERIOHEMERYTHRIN"/>
    <property type="match status" value="1"/>
</dbReference>
<reference evidence="6 7" key="1">
    <citation type="submission" date="2019-11" db="EMBL/GenBank/DDBJ databases">
        <authorList>
            <person name="Zheng R.K."/>
            <person name="Sun C.M."/>
        </authorList>
    </citation>
    <scope>NUCLEOTIDE SEQUENCE [LARGE SCALE GENOMIC DNA]</scope>
    <source>
        <strain evidence="6 7">SRB007</strain>
    </source>
</reference>
<dbReference type="GO" id="GO:0046872">
    <property type="term" value="F:metal ion binding"/>
    <property type="evidence" value="ECO:0007669"/>
    <property type="project" value="UniProtKB-KW"/>
</dbReference>
<dbReference type="NCBIfam" id="TIGR02481">
    <property type="entry name" value="hemeryth_dom"/>
    <property type="match status" value="1"/>
</dbReference>
<dbReference type="GO" id="GO:0005344">
    <property type="term" value="F:oxygen carrier activity"/>
    <property type="evidence" value="ECO:0007669"/>
    <property type="project" value="UniProtKB-KW"/>
</dbReference>
<evidence type="ECO:0000313" key="7">
    <source>
        <dbReference type="Proteomes" id="UP000428328"/>
    </source>
</evidence>
<gene>
    <name evidence="6" type="ORF">GM415_00205</name>
</gene>
<dbReference type="PANTHER" id="PTHR37164">
    <property type="entry name" value="BACTERIOHEMERYTHRIN"/>
    <property type="match status" value="1"/>
</dbReference>
<protein>
    <submittedName>
        <fullName evidence="6">Bacteriohemerythrin</fullName>
    </submittedName>
</protein>
<dbReference type="SUPFAM" id="SSF47188">
    <property type="entry name" value="Hemerythrin-like"/>
    <property type="match status" value="1"/>
</dbReference>
<proteinExistence type="inferred from homology"/>
<dbReference type="InterPro" id="IPR012827">
    <property type="entry name" value="Hemerythrin_metal-bd"/>
</dbReference>
<dbReference type="InterPro" id="IPR050669">
    <property type="entry name" value="Hemerythrin"/>
</dbReference>
<feature type="domain" description="Hemerythrin-like" evidence="5">
    <location>
        <begin position="13"/>
        <end position="123"/>
    </location>
</feature>
<dbReference type="InterPro" id="IPR016131">
    <property type="entry name" value="Haemerythrin_Fe_BS"/>
</dbReference>
<dbReference type="Gene3D" id="1.20.120.50">
    <property type="entry name" value="Hemerythrin-like"/>
    <property type="match status" value="1"/>
</dbReference>
<dbReference type="InterPro" id="IPR012312">
    <property type="entry name" value="Hemerythrin-like"/>
</dbReference>
<dbReference type="CDD" id="cd12107">
    <property type="entry name" value="Hemerythrin"/>
    <property type="match status" value="1"/>
</dbReference>
<keyword evidence="4" id="KW-0408">Iron</keyword>
<dbReference type="EMBL" id="CP046400">
    <property type="protein sequence ID" value="QGY38628.1"/>
    <property type="molecule type" value="Genomic_DNA"/>
</dbReference>
<evidence type="ECO:0000259" key="5">
    <source>
        <dbReference type="Pfam" id="PF01814"/>
    </source>
</evidence>
<dbReference type="Pfam" id="PF01814">
    <property type="entry name" value="Hemerythrin"/>
    <property type="match status" value="1"/>
</dbReference>
<dbReference type="NCBIfam" id="NF033749">
    <property type="entry name" value="bact_hemeryth"/>
    <property type="match status" value="1"/>
</dbReference>
<sequence length="130" mass="15228">MPILNWKRSYEVGHDKLDGEHRKLIEMINRAYDAAQEDPDETILAQLSVDMNRYALSHFATEEELMHSYSYPEKESHIAMHENFREKADACGRPDADTIAILRYLSNWLKGHIPGTDKKLARFLREKNIR</sequence>
<keyword evidence="2" id="KW-0813">Transport</keyword>
<accession>A0A6I6JBU7</accession>
<evidence type="ECO:0000313" key="6">
    <source>
        <dbReference type="EMBL" id="QGY38628.1"/>
    </source>
</evidence>
<keyword evidence="3" id="KW-0479">Metal-binding</keyword>
<keyword evidence="7" id="KW-1185">Reference proteome</keyword>
<evidence type="ECO:0000256" key="3">
    <source>
        <dbReference type="ARBA" id="ARBA00022723"/>
    </source>
</evidence>
<dbReference type="AlphaFoldDB" id="A0A6I6JBU7"/>
<dbReference type="RefSeq" id="WP_158945613.1">
    <property type="nucleotide sequence ID" value="NZ_CP046400.1"/>
</dbReference>
<name>A0A6I6JBU7_9BACT</name>
<dbReference type="Proteomes" id="UP000428328">
    <property type="component" value="Chromosome"/>
</dbReference>
<evidence type="ECO:0000256" key="2">
    <source>
        <dbReference type="ARBA" id="ARBA00022621"/>
    </source>
</evidence>
<organism evidence="6 7">
    <name type="scientific">Pseudodesulfovibrio cashew</name>
    <dbReference type="NCBI Taxonomy" id="2678688"/>
    <lineage>
        <taxon>Bacteria</taxon>
        <taxon>Pseudomonadati</taxon>
        <taxon>Thermodesulfobacteriota</taxon>
        <taxon>Desulfovibrionia</taxon>
        <taxon>Desulfovibrionales</taxon>
        <taxon>Desulfovibrionaceae</taxon>
    </lineage>
</organism>
<comment type="similarity">
    <text evidence="1">Belongs to the hemerythrin family.</text>
</comment>
<keyword evidence="2" id="KW-0561">Oxygen transport</keyword>
<evidence type="ECO:0000256" key="1">
    <source>
        <dbReference type="ARBA" id="ARBA00010587"/>
    </source>
</evidence>
<dbReference type="PROSITE" id="PS00550">
    <property type="entry name" value="HEMERYTHRINS"/>
    <property type="match status" value="1"/>
</dbReference>